<dbReference type="SUPFAM" id="SSF52058">
    <property type="entry name" value="L domain-like"/>
    <property type="match status" value="1"/>
</dbReference>
<keyword evidence="11" id="KW-1185">Reference proteome</keyword>
<evidence type="ECO:0000313" key="10">
    <source>
        <dbReference type="EMBL" id="KAJ4811370.1"/>
    </source>
</evidence>
<sequence length="883" mass="101792">MAESVLSFVLGKLGDAFVEEVLHLYGVGEQVEKVSRELIRMQAFLKDADTKRIVDERQKQWVKEVRDLAYWIEDAIDTFLLTVPEKKPGKREGVKRLFMKTKKLPAVHMLGDEINKIEARIKEIEESRLRYGINNLGEGIDGEIGQPVKRIVLPDVDEEGIVGFEAERDEILSKLLDEKDKRRSVITIVGPGGLGKTTLARKVYNSKAVKQQFPIRIWVVISQKFNLLDTLGKIAAQLQIQPPRGLDDYDRLTKLRRSLTEIKYLILLDDIWEENFWDKIKEVFPDEKNGSRILITTRKIEVVPKADHKNVYELPFLTEELSLKLFFKKALPDSDTNETIPDNLYDIGEQLTRKCGGLPLALKVLGGLLSTKPAASWYTEMQKMDWGNDGEECSAIIGTSYDDLPFALKSCFMFFAAFPEDYYIEAKPLLRMWVAEGFIPQQENKTLEDTAEMFLEDLVQRSMIQVSERDYYGGFIKSCRIHDLLHDLAIRKAREENFVTVFPKVDGVRRLAIHDREPSDELMASIVPNLRSLWCHGKAPNVSQFNHLKVLSSNESAHYEPDKFGRLSLLRYVQFKNMTVRGEGKISIGKFIGGMRFLQTLDLESINDCDLPDFVWNIKTLRHALLPHWSLGPPPSIDLINLQTLTGMMARDSWVTQGPPKLPNVKCLEMFVFDAQDGQWDAIVTLLNTMKYLVVLYLRGPDIPLKIIDMRHFLFHCRLTDLTLLDDRREEENRAQPLNRIVLDVGMLPKYLIKLSLIDIEILKDLFPVVEMLKNLRYLYVYGPKLLLRLCCSARGFGKLEQLYLRNLTGLEEWEIEEGAMPMLKDLMVETCYALRVPLGLQYLTVLQKLRWSYNYRTSETDQKNEIRNVCKHVPDLQIDDLN</sequence>
<dbReference type="PANTHER" id="PTHR23155">
    <property type="entry name" value="DISEASE RESISTANCE PROTEIN RP"/>
    <property type="match status" value="1"/>
</dbReference>
<dbReference type="InterPro" id="IPR055414">
    <property type="entry name" value="LRR_R13L4/SHOC2-like"/>
</dbReference>
<evidence type="ECO:0000256" key="5">
    <source>
        <dbReference type="ARBA" id="ARBA00022821"/>
    </source>
</evidence>
<dbReference type="Gene3D" id="1.20.5.4130">
    <property type="match status" value="1"/>
</dbReference>
<evidence type="ECO:0000256" key="2">
    <source>
        <dbReference type="ARBA" id="ARBA00022614"/>
    </source>
</evidence>
<dbReference type="GO" id="GO:0009626">
    <property type="term" value="P:plant-type hypersensitive response"/>
    <property type="evidence" value="ECO:0007669"/>
    <property type="project" value="UniProtKB-ARBA"/>
</dbReference>
<dbReference type="Pfam" id="PF23598">
    <property type="entry name" value="LRR_14"/>
    <property type="match status" value="1"/>
</dbReference>
<evidence type="ECO:0000259" key="9">
    <source>
        <dbReference type="Pfam" id="PF23598"/>
    </source>
</evidence>
<organism evidence="10 11">
    <name type="scientific">Rhynchospora pubera</name>
    <dbReference type="NCBI Taxonomy" id="906938"/>
    <lineage>
        <taxon>Eukaryota</taxon>
        <taxon>Viridiplantae</taxon>
        <taxon>Streptophyta</taxon>
        <taxon>Embryophyta</taxon>
        <taxon>Tracheophyta</taxon>
        <taxon>Spermatophyta</taxon>
        <taxon>Magnoliopsida</taxon>
        <taxon>Liliopsida</taxon>
        <taxon>Poales</taxon>
        <taxon>Cyperaceae</taxon>
        <taxon>Cyperoideae</taxon>
        <taxon>Rhynchosporeae</taxon>
        <taxon>Rhynchospora</taxon>
    </lineage>
</organism>
<keyword evidence="2" id="KW-0433">Leucine-rich repeat</keyword>
<evidence type="ECO:0000259" key="7">
    <source>
        <dbReference type="Pfam" id="PF18052"/>
    </source>
</evidence>
<evidence type="ECO:0000256" key="4">
    <source>
        <dbReference type="ARBA" id="ARBA00022741"/>
    </source>
</evidence>
<dbReference type="PRINTS" id="PR00364">
    <property type="entry name" value="DISEASERSIST"/>
</dbReference>
<evidence type="ECO:0000313" key="11">
    <source>
        <dbReference type="Proteomes" id="UP001140206"/>
    </source>
</evidence>
<dbReference type="InterPro" id="IPR002182">
    <property type="entry name" value="NB-ARC"/>
</dbReference>
<protein>
    <submittedName>
        <fullName evidence="10">Uncharacterized protein</fullName>
    </submittedName>
</protein>
<dbReference type="AlphaFoldDB" id="A0AAV8H0G4"/>
<feature type="domain" description="NB-ARC" evidence="6">
    <location>
        <begin position="166"/>
        <end position="334"/>
    </location>
</feature>
<dbReference type="InterPro" id="IPR038005">
    <property type="entry name" value="RX-like_CC"/>
</dbReference>
<keyword evidence="4" id="KW-0547">Nucleotide-binding</keyword>
<dbReference type="CDD" id="cd14798">
    <property type="entry name" value="RX-CC_like"/>
    <property type="match status" value="1"/>
</dbReference>
<dbReference type="GO" id="GO:0042742">
    <property type="term" value="P:defense response to bacterium"/>
    <property type="evidence" value="ECO:0007669"/>
    <property type="project" value="UniProtKB-ARBA"/>
</dbReference>
<dbReference type="InterPro" id="IPR036388">
    <property type="entry name" value="WH-like_DNA-bd_sf"/>
</dbReference>
<dbReference type="InterPro" id="IPR041118">
    <property type="entry name" value="Rx_N"/>
</dbReference>
<dbReference type="Pfam" id="PF00931">
    <property type="entry name" value="NB-ARC"/>
    <property type="match status" value="1"/>
</dbReference>
<dbReference type="InterPro" id="IPR027417">
    <property type="entry name" value="P-loop_NTPase"/>
</dbReference>
<dbReference type="InterPro" id="IPR058922">
    <property type="entry name" value="WHD_DRP"/>
</dbReference>
<evidence type="ECO:0000259" key="6">
    <source>
        <dbReference type="Pfam" id="PF00931"/>
    </source>
</evidence>
<feature type="domain" description="Disease resistance N-terminal" evidence="7">
    <location>
        <begin position="5"/>
        <end position="91"/>
    </location>
</feature>
<evidence type="ECO:0000256" key="1">
    <source>
        <dbReference type="ARBA" id="ARBA00008894"/>
    </source>
</evidence>
<dbReference type="FunFam" id="3.40.50.300:FF:001091">
    <property type="entry name" value="Probable disease resistance protein At1g61300"/>
    <property type="match status" value="1"/>
</dbReference>
<dbReference type="InterPro" id="IPR032675">
    <property type="entry name" value="LRR_dom_sf"/>
</dbReference>
<keyword evidence="3" id="KW-0677">Repeat</keyword>
<dbReference type="InterPro" id="IPR044974">
    <property type="entry name" value="Disease_R_plants"/>
</dbReference>
<comment type="caution">
    <text evidence="10">The sequence shown here is derived from an EMBL/GenBank/DDBJ whole genome shotgun (WGS) entry which is preliminary data.</text>
</comment>
<evidence type="ECO:0000256" key="3">
    <source>
        <dbReference type="ARBA" id="ARBA00022737"/>
    </source>
</evidence>
<feature type="domain" description="Disease resistance R13L4/SHOC-2-like LRR" evidence="9">
    <location>
        <begin position="538"/>
        <end position="873"/>
    </location>
</feature>
<dbReference type="Pfam" id="PF18052">
    <property type="entry name" value="Rx_N"/>
    <property type="match status" value="1"/>
</dbReference>
<dbReference type="GO" id="GO:0002758">
    <property type="term" value="P:innate immune response-activating signaling pathway"/>
    <property type="evidence" value="ECO:0007669"/>
    <property type="project" value="UniProtKB-ARBA"/>
</dbReference>
<dbReference type="Pfam" id="PF23559">
    <property type="entry name" value="WHD_DRP"/>
    <property type="match status" value="1"/>
</dbReference>
<dbReference type="Gene3D" id="1.10.10.10">
    <property type="entry name" value="Winged helix-like DNA-binding domain superfamily/Winged helix DNA-binding domain"/>
    <property type="match status" value="1"/>
</dbReference>
<feature type="domain" description="Disease resistance protein winged helix" evidence="8">
    <location>
        <begin position="418"/>
        <end position="489"/>
    </location>
</feature>
<dbReference type="InterPro" id="IPR042197">
    <property type="entry name" value="Apaf_helical"/>
</dbReference>
<dbReference type="Gene3D" id="3.40.50.300">
    <property type="entry name" value="P-loop containing nucleotide triphosphate hydrolases"/>
    <property type="match status" value="1"/>
</dbReference>
<keyword evidence="5" id="KW-0611">Plant defense</keyword>
<dbReference type="Proteomes" id="UP001140206">
    <property type="component" value="Chromosome 1"/>
</dbReference>
<proteinExistence type="inferred from homology"/>
<gene>
    <name evidence="10" type="ORF">LUZ62_023936</name>
</gene>
<reference evidence="10" key="1">
    <citation type="submission" date="2022-08" db="EMBL/GenBank/DDBJ databases">
        <authorList>
            <person name="Marques A."/>
        </authorList>
    </citation>
    <scope>NUCLEOTIDE SEQUENCE</scope>
    <source>
        <strain evidence="10">RhyPub2mFocal</strain>
        <tissue evidence="10">Leaves</tissue>
    </source>
</reference>
<dbReference type="SUPFAM" id="SSF52540">
    <property type="entry name" value="P-loop containing nucleoside triphosphate hydrolases"/>
    <property type="match status" value="1"/>
</dbReference>
<dbReference type="FunFam" id="1.10.10.10:FF:000322">
    <property type="entry name" value="Probable disease resistance protein At1g63360"/>
    <property type="match status" value="1"/>
</dbReference>
<evidence type="ECO:0000259" key="8">
    <source>
        <dbReference type="Pfam" id="PF23559"/>
    </source>
</evidence>
<dbReference type="Gene3D" id="1.10.8.430">
    <property type="entry name" value="Helical domain of apoptotic protease-activating factors"/>
    <property type="match status" value="1"/>
</dbReference>
<accession>A0AAV8H0G4</accession>
<comment type="similarity">
    <text evidence="1">Belongs to the disease resistance NB-LRR family.</text>
</comment>
<dbReference type="EMBL" id="JAMFTS010000001">
    <property type="protein sequence ID" value="KAJ4811370.1"/>
    <property type="molecule type" value="Genomic_DNA"/>
</dbReference>
<dbReference type="PANTHER" id="PTHR23155:SF1185">
    <property type="entry name" value="DISEASE RESISTANCE RPP8-LIKE PROTEIN 3-RELATED"/>
    <property type="match status" value="1"/>
</dbReference>
<dbReference type="Gene3D" id="3.80.10.10">
    <property type="entry name" value="Ribonuclease Inhibitor"/>
    <property type="match status" value="1"/>
</dbReference>
<dbReference type="GO" id="GO:0043531">
    <property type="term" value="F:ADP binding"/>
    <property type="evidence" value="ECO:0007669"/>
    <property type="project" value="InterPro"/>
</dbReference>
<name>A0AAV8H0G4_9POAL</name>